<name>A0A0G0LX17_9BACT</name>
<feature type="transmembrane region" description="Helical" evidence="1">
    <location>
        <begin position="38"/>
        <end position="55"/>
    </location>
</feature>
<keyword evidence="1" id="KW-1133">Transmembrane helix</keyword>
<dbReference type="AlphaFoldDB" id="A0A0G0LX17"/>
<reference evidence="2 3" key="1">
    <citation type="journal article" date="2015" name="Nature">
        <title>rRNA introns, odd ribosomes, and small enigmatic genomes across a large radiation of phyla.</title>
        <authorList>
            <person name="Brown C.T."/>
            <person name="Hug L.A."/>
            <person name="Thomas B.C."/>
            <person name="Sharon I."/>
            <person name="Castelle C.J."/>
            <person name="Singh A."/>
            <person name="Wilkins M.J."/>
            <person name="Williams K.H."/>
            <person name="Banfield J.F."/>
        </authorList>
    </citation>
    <scope>NUCLEOTIDE SEQUENCE [LARGE SCALE GENOMIC DNA]</scope>
</reference>
<comment type="caution">
    <text evidence="2">The sequence shown here is derived from an EMBL/GenBank/DDBJ whole genome shotgun (WGS) entry which is preliminary data.</text>
</comment>
<evidence type="ECO:0000256" key="1">
    <source>
        <dbReference type="SAM" id="Phobius"/>
    </source>
</evidence>
<gene>
    <name evidence="2" type="ORF">UT17_C0002G0233</name>
</gene>
<feature type="transmembrane region" description="Helical" evidence="1">
    <location>
        <begin position="14"/>
        <end position="31"/>
    </location>
</feature>
<proteinExistence type="predicted"/>
<sequence length="162" mass="17652">MTKNTNQPAKKNPWLVWTLVIVVLFYVAFNGRAIGRDLGYLLSGLILAGIGYLAFEYFRSKKNGTLIAFAIIAGLVLMGNKTGLFGFAGNRGASFGNGLQCVALSLICVVLAAAIAITAFMYNRHQDEVNKHVSSGLDKLDVKLTAQARKRGIHIFEDDDKQ</sequence>
<organism evidence="2 3">
    <name type="scientific">Candidatus Woesebacteria bacterium GW2011_GWB1_39_10</name>
    <dbReference type="NCBI Taxonomy" id="1618572"/>
    <lineage>
        <taxon>Bacteria</taxon>
        <taxon>Candidatus Woeseibacteriota</taxon>
    </lineage>
</organism>
<dbReference type="Proteomes" id="UP000034774">
    <property type="component" value="Unassembled WGS sequence"/>
</dbReference>
<feature type="transmembrane region" description="Helical" evidence="1">
    <location>
        <begin position="67"/>
        <end position="89"/>
    </location>
</feature>
<dbReference type="EMBL" id="LBVU01000002">
    <property type="protein sequence ID" value="KKQ92570.1"/>
    <property type="molecule type" value="Genomic_DNA"/>
</dbReference>
<evidence type="ECO:0000313" key="3">
    <source>
        <dbReference type="Proteomes" id="UP000034774"/>
    </source>
</evidence>
<feature type="transmembrane region" description="Helical" evidence="1">
    <location>
        <begin position="101"/>
        <end position="122"/>
    </location>
</feature>
<keyword evidence="1" id="KW-0812">Transmembrane</keyword>
<accession>A0A0G0LX17</accession>
<protein>
    <submittedName>
        <fullName evidence="2">Uncharacterized protein</fullName>
    </submittedName>
</protein>
<keyword evidence="1" id="KW-0472">Membrane</keyword>
<dbReference type="STRING" id="1618572.UT17_C0002G0233"/>
<evidence type="ECO:0000313" key="2">
    <source>
        <dbReference type="EMBL" id="KKQ92570.1"/>
    </source>
</evidence>